<proteinExistence type="predicted"/>
<keyword evidence="1" id="KW-0472">Membrane</keyword>
<keyword evidence="1" id="KW-1133">Transmembrane helix</keyword>
<feature type="transmembrane region" description="Helical" evidence="1">
    <location>
        <begin position="56"/>
        <end position="75"/>
    </location>
</feature>
<keyword evidence="1" id="KW-0812">Transmembrane</keyword>
<evidence type="ECO:0000313" key="3">
    <source>
        <dbReference type="Proteomes" id="UP000003295"/>
    </source>
</evidence>
<name>C4FB43_9ACTN</name>
<sequence length="414" mass="46742">MKLTNFKGTGRAVNVASLDRENLSRLLFYIGYVVWLVWKLISISMFSFAEGSMVNTILHGISLLCFFASSISLRIFDSKTIFALVFCAFGLLIKVNSGNILFIDLALIFYASRCTQFDRIAQLSLALLGVGSIAIVFCSVIGIVPDYLFSRGETIRHGLGFLYSTNLSHLYLNIILLYLFVRRDSIRCSECLLLFSIDILIFILTDSRNSCGLVAIALVISCVFKMVRNEKLDRLLAMISRCSFGVFTILLLIAALAYDPGNEAWRKLNKITSNRIAQDHASLIKYGAAPFGQEIEFSNRTIAMGERDKTEQQTNPEGDPNIVESSFLNILITKGYVTLLLVLLAFWIAMRYESDRWISLILLMISMHSAFDFQLTNLLYTTFLIWVWDKVASTFVSSSLGLRLDQRLSLDKER</sequence>
<feature type="transmembrane region" description="Helical" evidence="1">
    <location>
        <begin position="161"/>
        <end position="181"/>
    </location>
</feature>
<evidence type="ECO:0008006" key="4">
    <source>
        <dbReference type="Google" id="ProtNLM"/>
    </source>
</evidence>
<comment type="caution">
    <text evidence="2">The sequence shown here is derived from an EMBL/GenBank/DDBJ whole genome shotgun (WGS) entry which is preliminary data.</text>
</comment>
<feature type="transmembrane region" description="Helical" evidence="1">
    <location>
        <begin position="123"/>
        <end position="149"/>
    </location>
</feature>
<evidence type="ECO:0000313" key="2">
    <source>
        <dbReference type="EMBL" id="EEP44043.1"/>
    </source>
</evidence>
<feature type="transmembrane region" description="Helical" evidence="1">
    <location>
        <begin position="81"/>
        <end position="111"/>
    </location>
</feature>
<dbReference type="eggNOG" id="ENOG5032BZ0">
    <property type="taxonomic scope" value="Bacteria"/>
</dbReference>
<evidence type="ECO:0000256" key="1">
    <source>
        <dbReference type="SAM" id="Phobius"/>
    </source>
</evidence>
<feature type="transmembrane region" description="Helical" evidence="1">
    <location>
        <begin position="239"/>
        <end position="258"/>
    </location>
</feature>
<dbReference type="RefSeq" id="WP_006723509.1">
    <property type="nucleotide sequence ID" value="NZ_GG692710.1"/>
</dbReference>
<dbReference type="EMBL" id="ABXH02000030">
    <property type="protein sequence ID" value="EEP44043.1"/>
    <property type="molecule type" value="Genomic_DNA"/>
</dbReference>
<feature type="transmembrane region" description="Helical" evidence="1">
    <location>
        <begin position="26"/>
        <end position="49"/>
    </location>
</feature>
<accession>C4FB43</accession>
<dbReference type="HOGENOM" id="CLU_672205_0_0_11"/>
<protein>
    <recommendedName>
        <fullName evidence="4">O-antigen polymerase</fullName>
    </recommendedName>
</protein>
<reference evidence="2 3" key="1">
    <citation type="submission" date="2009-04" db="EMBL/GenBank/DDBJ databases">
        <authorList>
            <person name="Weinstock G."/>
            <person name="Sodergren E."/>
            <person name="Clifton S."/>
            <person name="Fulton L."/>
            <person name="Fulton B."/>
            <person name="Courtney L."/>
            <person name="Fronick C."/>
            <person name="Harrison M."/>
            <person name="Strong C."/>
            <person name="Farmer C."/>
            <person name="Delahaunty K."/>
            <person name="Markovic C."/>
            <person name="Hall O."/>
            <person name="Minx P."/>
            <person name="Tomlinson C."/>
            <person name="Mitreva M."/>
            <person name="Nelson J."/>
            <person name="Hou S."/>
            <person name="Wollam A."/>
            <person name="Pepin K.H."/>
            <person name="Johnson M."/>
            <person name="Bhonagiri V."/>
            <person name="Nash W.E."/>
            <person name="Warren W."/>
            <person name="Chinwalla A."/>
            <person name="Mardis E.R."/>
            <person name="Wilson R.K."/>
        </authorList>
    </citation>
    <scope>NUCLEOTIDE SEQUENCE [LARGE SCALE GENOMIC DNA]</scope>
    <source>
        <strain evidence="2 3">DSM 13280</strain>
    </source>
</reference>
<dbReference type="STRING" id="521003.COLINT_03293"/>
<gene>
    <name evidence="2" type="ORF">COLINT_03293</name>
</gene>
<organism evidence="2 3">
    <name type="scientific">Collinsella intestinalis DSM 13280</name>
    <dbReference type="NCBI Taxonomy" id="521003"/>
    <lineage>
        <taxon>Bacteria</taxon>
        <taxon>Bacillati</taxon>
        <taxon>Actinomycetota</taxon>
        <taxon>Coriobacteriia</taxon>
        <taxon>Coriobacteriales</taxon>
        <taxon>Coriobacteriaceae</taxon>
        <taxon>Collinsella</taxon>
    </lineage>
</organism>
<dbReference type="Proteomes" id="UP000003295">
    <property type="component" value="Unassembled WGS sequence"/>
</dbReference>
<dbReference type="AlphaFoldDB" id="C4FB43"/>
<feature type="transmembrane region" description="Helical" evidence="1">
    <location>
        <begin position="327"/>
        <end position="348"/>
    </location>
</feature>